<accession>A0A6C0I8W4</accession>
<name>A0A6C0I8W4_9ZZZZ</name>
<sequence length="435" mass="50637">MSQISNKRYEETLATNDTITFTSSTGDKWVGEIVYDPGYEFSCDHCGTEMEETDGYSINDDRYCNTCACELEEQENLQFTIDDLAMPTLESSRELFCEADKFNDLYGTHYTQENLEKFDKYHFHYNLETKDAIEYIQTCHCCDEPLDIFAGEYCSGGCHNHVEELGLPCFRGADCLICKNQTICQCCGVDRWDFESPAEWPSPMYCSDNCLSAGYFQNDNTIPVPEFLQEVTQFNEECQTAFCQYSFNKLKLYAEQMKMTTTEAVYYSQQCHCCGYFNEQRTAEAFRPYCSERCRAAIEDDGDLCHRLDHNEPCLICENSGRKYDEYSAPPDFIRPIKNKCYRCLKDFAYPPFKYWSNEYVCVYEGMNQDLSIEACHDCFCKHSKRLSQFGQNYPVRDLRSHHPVISTISALKELHVYNLIDDLQVWADLSQYLQ</sequence>
<protein>
    <submittedName>
        <fullName evidence="1">Uncharacterized protein</fullName>
    </submittedName>
</protein>
<proteinExistence type="predicted"/>
<dbReference type="EMBL" id="MN740123">
    <property type="protein sequence ID" value="QHT88776.1"/>
    <property type="molecule type" value="Genomic_DNA"/>
</dbReference>
<dbReference type="AlphaFoldDB" id="A0A6C0I8W4"/>
<evidence type="ECO:0000313" key="1">
    <source>
        <dbReference type="EMBL" id="QHT88776.1"/>
    </source>
</evidence>
<reference evidence="1" key="1">
    <citation type="journal article" date="2020" name="Nature">
        <title>Giant virus diversity and host interactions through global metagenomics.</title>
        <authorList>
            <person name="Schulz F."/>
            <person name="Roux S."/>
            <person name="Paez-Espino D."/>
            <person name="Jungbluth S."/>
            <person name="Walsh D.A."/>
            <person name="Denef V.J."/>
            <person name="McMahon K.D."/>
            <person name="Konstantinidis K.T."/>
            <person name="Eloe-Fadrosh E.A."/>
            <person name="Kyrpides N.C."/>
            <person name="Woyke T."/>
        </authorList>
    </citation>
    <scope>NUCLEOTIDE SEQUENCE</scope>
    <source>
        <strain evidence="1">GVMAG-M-3300023184-51</strain>
    </source>
</reference>
<organism evidence="1">
    <name type="scientific">viral metagenome</name>
    <dbReference type="NCBI Taxonomy" id="1070528"/>
    <lineage>
        <taxon>unclassified sequences</taxon>
        <taxon>metagenomes</taxon>
        <taxon>organismal metagenomes</taxon>
    </lineage>
</organism>